<dbReference type="GO" id="GO:0016787">
    <property type="term" value="F:hydrolase activity"/>
    <property type="evidence" value="ECO:0007669"/>
    <property type="project" value="InterPro"/>
</dbReference>
<accession>A0A1I6DSV4</accession>
<evidence type="ECO:0000313" key="2">
    <source>
        <dbReference type="EMBL" id="SFR08544.1"/>
    </source>
</evidence>
<feature type="domain" description="Beta-lactamase hydrolase-like protein phosphatase-like" evidence="1">
    <location>
        <begin position="7"/>
        <end position="110"/>
    </location>
</feature>
<dbReference type="NCBIfam" id="TIGR01244">
    <property type="entry name" value="TIGR01244 family sulfur transferase"/>
    <property type="match status" value="1"/>
</dbReference>
<name>A0A1I6DSV4_9RHOB</name>
<dbReference type="InterPro" id="IPR005939">
    <property type="entry name" value="BLH_phosphatase-like"/>
</dbReference>
<sequence>MQINRIDAALSVAPQLSPADMAELKRQGFGAVVCNRPDGEEPGQPNFAEIAKAAEAAGLVARYLPVTPGEFRDEDAARFAGMLRDLPGPVMAYCRTGTRSATLWSLGAAGERTLADILAATKSAGYDLDGLAARIAQAGHHAAPSGDGQ</sequence>
<dbReference type="InterPro" id="IPR029021">
    <property type="entry name" value="Prot-tyrosine_phosphatase-like"/>
</dbReference>
<proteinExistence type="predicted"/>
<dbReference type="RefSeq" id="WP_092079486.1">
    <property type="nucleotide sequence ID" value="NZ_FOYI01000005.1"/>
</dbReference>
<protein>
    <submittedName>
        <fullName evidence="2">TIGR01244 family protein</fullName>
    </submittedName>
</protein>
<evidence type="ECO:0000313" key="3">
    <source>
        <dbReference type="Proteomes" id="UP000199302"/>
    </source>
</evidence>
<dbReference type="Gene3D" id="3.90.190.10">
    <property type="entry name" value="Protein tyrosine phosphatase superfamily"/>
    <property type="match status" value="1"/>
</dbReference>
<dbReference type="AlphaFoldDB" id="A0A1I6DSV4"/>
<dbReference type="OrthoDB" id="9805710at2"/>
<reference evidence="2 3" key="1">
    <citation type="submission" date="2016-10" db="EMBL/GenBank/DDBJ databases">
        <authorList>
            <person name="de Groot N.N."/>
        </authorList>
    </citation>
    <scope>NUCLEOTIDE SEQUENCE [LARGE SCALE GENOMIC DNA]</scope>
    <source>
        <strain evidence="3">KMM 9023,NRIC 0796,JCM 17311,KCTC 23692</strain>
    </source>
</reference>
<dbReference type="EMBL" id="FOYI01000005">
    <property type="protein sequence ID" value="SFR08544.1"/>
    <property type="molecule type" value="Genomic_DNA"/>
</dbReference>
<dbReference type="STRING" id="871652.SAMN04515673_10588"/>
<organism evidence="2 3">
    <name type="scientific">Poseidonocella sedimentorum</name>
    <dbReference type="NCBI Taxonomy" id="871652"/>
    <lineage>
        <taxon>Bacteria</taxon>
        <taxon>Pseudomonadati</taxon>
        <taxon>Pseudomonadota</taxon>
        <taxon>Alphaproteobacteria</taxon>
        <taxon>Rhodobacterales</taxon>
        <taxon>Roseobacteraceae</taxon>
        <taxon>Poseidonocella</taxon>
    </lineage>
</organism>
<dbReference type="SUPFAM" id="SSF52799">
    <property type="entry name" value="(Phosphotyrosine protein) phosphatases II"/>
    <property type="match status" value="1"/>
</dbReference>
<dbReference type="Pfam" id="PF04273">
    <property type="entry name" value="BLH_phosphatase"/>
    <property type="match status" value="1"/>
</dbReference>
<dbReference type="Proteomes" id="UP000199302">
    <property type="component" value="Unassembled WGS sequence"/>
</dbReference>
<keyword evidence="3" id="KW-1185">Reference proteome</keyword>
<evidence type="ECO:0000259" key="1">
    <source>
        <dbReference type="Pfam" id="PF04273"/>
    </source>
</evidence>
<gene>
    <name evidence="2" type="ORF">SAMN04515673_10588</name>
</gene>